<name>A0AAD4KXG5_9EURO</name>
<dbReference type="InterPro" id="IPR011058">
    <property type="entry name" value="Cyanovirin-N"/>
</dbReference>
<dbReference type="GeneID" id="70252399"/>
<dbReference type="RefSeq" id="XP_046073497.1">
    <property type="nucleotide sequence ID" value="XM_046222112.1"/>
</dbReference>
<evidence type="ECO:0000259" key="1">
    <source>
        <dbReference type="SMART" id="SM01111"/>
    </source>
</evidence>
<comment type="caution">
    <text evidence="2">The sequence shown here is derived from an EMBL/GenBank/DDBJ whole genome shotgun (WGS) entry which is preliminary data.</text>
</comment>
<dbReference type="EMBL" id="JAJTJA010000005">
    <property type="protein sequence ID" value="KAH8699033.1"/>
    <property type="molecule type" value="Genomic_DNA"/>
</dbReference>
<keyword evidence="3" id="KW-1185">Reference proteome</keyword>
<protein>
    <submittedName>
        <fullName evidence="2">Cyanovirin-N</fullName>
    </submittedName>
</protein>
<evidence type="ECO:0000313" key="3">
    <source>
        <dbReference type="Proteomes" id="UP001201262"/>
    </source>
</evidence>
<evidence type="ECO:0000313" key="2">
    <source>
        <dbReference type="EMBL" id="KAH8699033.1"/>
    </source>
</evidence>
<dbReference type="AlphaFoldDB" id="A0AAD4KXG5"/>
<dbReference type="InterPro" id="IPR036673">
    <property type="entry name" value="Cyanovirin-N_sf"/>
</dbReference>
<reference evidence="2" key="1">
    <citation type="submission" date="2021-12" db="EMBL/GenBank/DDBJ databases">
        <title>Convergent genome expansion in fungi linked to evolution of root-endophyte symbiosis.</title>
        <authorList>
            <consortium name="DOE Joint Genome Institute"/>
            <person name="Ke Y.-H."/>
            <person name="Bonito G."/>
            <person name="Liao H.-L."/>
            <person name="Looney B."/>
            <person name="Rojas-Flechas A."/>
            <person name="Nash J."/>
            <person name="Hameed K."/>
            <person name="Schadt C."/>
            <person name="Martin F."/>
            <person name="Crous P.W."/>
            <person name="Miettinen O."/>
            <person name="Magnuson J.K."/>
            <person name="Labbe J."/>
            <person name="Jacobson D."/>
            <person name="Doktycz M.J."/>
            <person name="Veneault-Fourrey C."/>
            <person name="Kuo A."/>
            <person name="Mondo S."/>
            <person name="Calhoun S."/>
            <person name="Riley R."/>
            <person name="Ohm R."/>
            <person name="LaButti K."/>
            <person name="Andreopoulos B."/>
            <person name="Pangilinan J."/>
            <person name="Nolan M."/>
            <person name="Tritt A."/>
            <person name="Clum A."/>
            <person name="Lipzen A."/>
            <person name="Daum C."/>
            <person name="Barry K."/>
            <person name="Grigoriev I.V."/>
            <person name="Vilgalys R."/>
        </authorList>
    </citation>
    <scope>NUCLEOTIDE SEQUENCE</scope>
    <source>
        <strain evidence="2">PMI_201</strain>
    </source>
</reference>
<feature type="domain" description="Cyanovirin-N" evidence="1">
    <location>
        <begin position="2"/>
        <end position="110"/>
    </location>
</feature>
<dbReference type="PANTHER" id="PTHR42076">
    <property type="entry name" value="CYANOVIRIN-N HOMOLOG"/>
    <property type="match status" value="1"/>
</dbReference>
<proteinExistence type="predicted"/>
<dbReference type="Gene3D" id="2.30.60.10">
    <property type="entry name" value="Cyanovirin-N"/>
    <property type="match status" value="1"/>
</dbReference>
<gene>
    <name evidence="2" type="ORF">BGW36DRAFT_460835</name>
</gene>
<dbReference type="PANTHER" id="PTHR42076:SF1">
    <property type="entry name" value="CYANOVIRIN-N DOMAIN-CONTAINING PROTEIN"/>
    <property type="match status" value="1"/>
</dbReference>
<dbReference type="Proteomes" id="UP001201262">
    <property type="component" value="Unassembled WGS sequence"/>
</dbReference>
<accession>A0AAD4KXG5</accession>
<dbReference type="Pfam" id="PF08881">
    <property type="entry name" value="CVNH"/>
    <property type="match status" value="1"/>
</dbReference>
<organism evidence="2 3">
    <name type="scientific">Talaromyces proteolyticus</name>
    <dbReference type="NCBI Taxonomy" id="1131652"/>
    <lineage>
        <taxon>Eukaryota</taxon>
        <taxon>Fungi</taxon>
        <taxon>Dikarya</taxon>
        <taxon>Ascomycota</taxon>
        <taxon>Pezizomycotina</taxon>
        <taxon>Eurotiomycetes</taxon>
        <taxon>Eurotiomycetidae</taxon>
        <taxon>Eurotiales</taxon>
        <taxon>Trichocomaceae</taxon>
        <taxon>Talaromyces</taxon>
        <taxon>Talaromyces sect. Bacilispori</taxon>
    </lineage>
</organism>
<sequence>MSFHESACDVHLSPGREPGTTLLVAICNNEEGSGLTSDILLDDFLGNDDGHFIWGGKNVTQSCRNLQLCREGPSRLPILHANLQNRSGEFVAADCHLDEHIININGELLLKPNEGVE</sequence>
<dbReference type="SMART" id="SM01111">
    <property type="entry name" value="CVNH"/>
    <property type="match status" value="1"/>
</dbReference>
<dbReference type="SUPFAM" id="SSF51322">
    <property type="entry name" value="Cyanovirin-N"/>
    <property type="match status" value="1"/>
</dbReference>